<feature type="transmembrane region" description="Helical" evidence="5">
    <location>
        <begin position="14"/>
        <end position="35"/>
    </location>
</feature>
<feature type="transmembrane region" description="Helical" evidence="5">
    <location>
        <begin position="79"/>
        <end position="102"/>
    </location>
</feature>
<sequence length="164" mass="18913">MSKSNSKLFNKKDLLAYFLIAGTGAIVQLVAGGLIKDWFKVSYEESILPAYYISLVVGFILTKLFAFNARQSKQTRREMIKFLMVASFSGFVTWFFSVLPYRGLNTIMSDFYWQIPYSVKKINLTQVLTTINGMGFSFVSNYVLHKSFTFKSSGFYDRFKDLIR</sequence>
<evidence type="ECO:0000256" key="4">
    <source>
        <dbReference type="ARBA" id="ARBA00023136"/>
    </source>
</evidence>
<keyword evidence="4 5" id="KW-0472">Membrane</keyword>
<accession>A0A2S2DXR7</accession>
<evidence type="ECO:0000256" key="1">
    <source>
        <dbReference type="ARBA" id="ARBA00004141"/>
    </source>
</evidence>
<feature type="transmembrane region" description="Helical" evidence="5">
    <location>
        <begin position="122"/>
        <end position="144"/>
    </location>
</feature>
<dbReference type="GO" id="GO:0016020">
    <property type="term" value="C:membrane"/>
    <property type="evidence" value="ECO:0007669"/>
    <property type="project" value="UniProtKB-SubCell"/>
</dbReference>
<evidence type="ECO:0000313" key="8">
    <source>
        <dbReference type="Proteomes" id="UP000245468"/>
    </source>
</evidence>
<dbReference type="EMBL" id="CP029346">
    <property type="protein sequence ID" value="AWL10185.1"/>
    <property type="molecule type" value="Genomic_DNA"/>
</dbReference>
<organism evidence="7 8">
    <name type="scientific">Aquirufa nivalisilvae</name>
    <dbReference type="NCBI Taxonomy" id="2516557"/>
    <lineage>
        <taxon>Bacteria</taxon>
        <taxon>Pseudomonadati</taxon>
        <taxon>Bacteroidota</taxon>
        <taxon>Cytophagia</taxon>
        <taxon>Cytophagales</taxon>
        <taxon>Flectobacillaceae</taxon>
        <taxon>Aquirufa</taxon>
    </lineage>
</organism>
<proteinExistence type="predicted"/>
<dbReference type="OrthoDB" id="957443at2"/>
<dbReference type="RefSeq" id="WP_109324238.1">
    <property type="nucleotide sequence ID" value="NZ_CP029346.1"/>
</dbReference>
<evidence type="ECO:0000259" key="6">
    <source>
        <dbReference type="Pfam" id="PF04138"/>
    </source>
</evidence>
<protein>
    <recommendedName>
        <fullName evidence="6">GtrA/DPMS transmembrane domain-containing protein</fullName>
    </recommendedName>
</protein>
<keyword evidence="2 5" id="KW-0812">Transmembrane</keyword>
<dbReference type="Pfam" id="PF04138">
    <property type="entry name" value="GtrA_DPMS_TM"/>
    <property type="match status" value="1"/>
</dbReference>
<feature type="transmembrane region" description="Helical" evidence="5">
    <location>
        <begin position="47"/>
        <end position="67"/>
    </location>
</feature>
<gene>
    <name evidence="7" type="ORF">HME7025_02344</name>
</gene>
<dbReference type="GO" id="GO:0000271">
    <property type="term" value="P:polysaccharide biosynthetic process"/>
    <property type="evidence" value="ECO:0007669"/>
    <property type="project" value="InterPro"/>
</dbReference>
<keyword evidence="3 5" id="KW-1133">Transmembrane helix</keyword>
<evidence type="ECO:0000256" key="5">
    <source>
        <dbReference type="SAM" id="Phobius"/>
    </source>
</evidence>
<name>A0A2S2DXR7_9BACT</name>
<dbReference type="AlphaFoldDB" id="A0A2S2DXR7"/>
<comment type="subcellular location">
    <subcellularLocation>
        <location evidence="1">Membrane</location>
        <topology evidence="1">Multi-pass membrane protein</topology>
    </subcellularLocation>
</comment>
<dbReference type="Proteomes" id="UP000245468">
    <property type="component" value="Chromosome"/>
</dbReference>
<evidence type="ECO:0000313" key="7">
    <source>
        <dbReference type="EMBL" id="AWL10185.1"/>
    </source>
</evidence>
<dbReference type="KEGG" id="psez:HME7025_02344"/>
<dbReference type="InterPro" id="IPR007267">
    <property type="entry name" value="GtrA_DPMS_TM"/>
</dbReference>
<evidence type="ECO:0000256" key="2">
    <source>
        <dbReference type="ARBA" id="ARBA00022692"/>
    </source>
</evidence>
<reference evidence="8" key="1">
    <citation type="submission" date="2018-05" db="EMBL/GenBank/DDBJ databases">
        <title>Pseudarcicella sp. HME7025 Genome sequencing and assembly.</title>
        <authorList>
            <person name="Kim H."/>
            <person name="Kang H."/>
            <person name="Joh K."/>
        </authorList>
    </citation>
    <scope>NUCLEOTIDE SEQUENCE [LARGE SCALE GENOMIC DNA]</scope>
    <source>
        <strain evidence="8">HME7025</strain>
    </source>
</reference>
<feature type="domain" description="GtrA/DPMS transmembrane" evidence="6">
    <location>
        <begin position="17"/>
        <end position="101"/>
    </location>
</feature>
<evidence type="ECO:0000256" key="3">
    <source>
        <dbReference type="ARBA" id="ARBA00022989"/>
    </source>
</evidence>
<keyword evidence="8" id="KW-1185">Reference proteome</keyword>